<evidence type="ECO:0000313" key="6">
    <source>
        <dbReference type="Proteomes" id="UP000466785"/>
    </source>
</evidence>
<feature type="transmembrane region" description="Helical" evidence="3">
    <location>
        <begin position="12"/>
        <end position="38"/>
    </location>
</feature>
<sequence length="155" mass="16073">MPWVGPNGEEWFMRAAMAGATMSVMAVGVLGGVGAAWAQPAAPNAGELTADLRQVLDTGAPSDARAAKLAGGQAAVPTADNIANRLNTYGGMVSWEVQNPVLNGDRVDAQLAVSIPIFGTKTHNIYWVDQDGQWKLSNPSACVIAHDVAGVDCTV</sequence>
<keyword evidence="6" id="KW-1185">Reference proteome</keyword>
<evidence type="ECO:0000256" key="1">
    <source>
        <dbReference type="ARBA" id="ARBA00022729"/>
    </source>
</evidence>
<evidence type="ECO:0000256" key="3">
    <source>
        <dbReference type="SAM" id="Phobius"/>
    </source>
</evidence>
<keyword evidence="3" id="KW-0472">Membrane</keyword>
<keyword evidence="3" id="KW-1133">Transmembrane helix</keyword>
<comment type="similarity">
    <text evidence="2">Belongs to the MTB12 family.</text>
</comment>
<keyword evidence="1" id="KW-0732">Signal</keyword>
<evidence type="ECO:0000256" key="2">
    <source>
        <dbReference type="ARBA" id="ARBA00093774"/>
    </source>
</evidence>
<dbReference type="InterPro" id="IPR058644">
    <property type="entry name" value="Mtb12-like_C"/>
</dbReference>
<evidence type="ECO:0000313" key="5">
    <source>
        <dbReference type="EMBL" id="BBX50848.1"/>
    </source>
</evidence>
<dbReference type="KEGG" id="mpof:MPOR_18740"/>
<dbReference type="AlphaFoldDB" id="A0A6N4VA00"/>
<gene>
    <name evidence="5" type="ORF">MPOR_18740</name>
</gene>
<organism evidence="5 6">
    <name type="scientific">Mycolicibacterium poriferae</name>
    <dbReference type="NCBI Taxonomy" id="39694"/>
    <lineage>
        <taxon>Bacteria</taxon>
        <taxon>Bacillati</taxon>
        <taxon>Actinomycetota</taxon>
        <taxon>Actinomycetes</taxon>
        <taxon>Mycobacteriales</taxon>
        <taxon>Mycobacteriaceae</taxon>
        <taxon>Mycolicibacterium</taxon>
    </lineage>
</organism>
<feature type="domain" description="Low molecular weight antigen MTB12-like C-terminal" evidence="4">
    <location>
        <begin position="41"/>
        <end position="148"/>
    </location>
</feature>
<reference evidence="5 6" key="1">
    <citation type="journal article" date="2019" name="Emerg. Microbes Infect.">
        <title>Comprehensive subspecies identification of 175 nontuberculous mycobacteria species based on 7547 genomic profiles.</title>
        <authorList>
            <person name="Matsumoto Y."/>
            <person name="Kinjo T."/>
            <person name="Motooka D."/>
            <person name="Nabeya D."/>
            <person name="Jung N."/>
            <person name="Uechi K."/>
            <person name="Horii T."/>
            <person name="Iida T."/>
            <person name="Fujita J."/>
            <person name="Nakamura S."/>
        </authorList>
    </citation>
    <scope>NUCLEOTIDE SEQUENCE [LARGE SCALE GENOMIC DNA]</scope>
    <source>
        <strain evidence="5 6">JCM 12603</strain>
    </source>
</reference>
<name>A0A6N4VA00_9MYCO</name>
<protein>
    <recommendedName>
        <fullName evidence="4">Low molecular weight antigen MTB12-like C-terminal domain-containing protein</fullName>
    </recommendedName>
</protein>
<dbReference type="Pfam" id="PF26580">
    <property type="entry name" value="Mtb12_C"/>
    <property type="match status" value="1"/>
</dbReference>
<accession>A0A6N4VA00</accession>
<dbReference type="EMBL" id="AP022570">
    <property type="protein sequence ID" value="BBX50848.1"/>
    <property type="molecule type" value="Genomic_DNA"/>
</dbReference>
<dbReference type="Proteomes" id="UP000466785">
    <property type="component" value="Chromosome"/>
</dbReference>
<proteinExistence type="inferred from homology"/>
<evidence type="ECO:0000259" key="4">
    <source>
        <dbReference type="Pfam" id="PF26580"/>
    </source>
</evidence>
<dbReference type="RefSeq" id="WP_264002625.1">
    <property type="nucleotide sequence ID" value="NZ_BAAAKP010000047.1"/>
</dbReference>
<keyword evidence="3" id="KW-0812">Transmembrane</keyword>